<organism evidence="2 3">
    <name type="scientific">Rubroshorea leprosula</name>
    <dbReference type="NCBI Taxonomy" id="152421"/>
    <lineage>
        <taxon>Eukaryota</taxon>
        <taxon>Viridiplantae</taxon>
        <taxon>Streptophyta</taxon>
        <taxon>Embryophyta</taxon>
        <taxon>Tracheophyta</taxon>
        <taxon>Spermatophyta</taxon>
        <taxon>Magnoliopsida</taxon>
        <taxon>eudicotyledons</taxon>
        <taxon>Gunneridae</taxon>
        <taxon>Pentapetalae</taxon>
        <taxon>rosids</taxon>
        <taxon>malvids</taxon>
        <taxon>Malvales</taxon>
        <taxon>Dipterocarpaceae</taxon>
        <taxon>Rubroshorea</taxon>
    </lineage>
</organism>
<dbReference type="AlphaFoldDB" id="A0AAV5MSR5"/>
<feature type="compositionally biased region" description="Basic and acidic residues" evidence="1">
    <location>
        <begin position="45"/>
        <end position="61"/>
    </location>
</feature>
<evidence type="ECO:0000313" key="3">
    <source>
        <dbReference type="Proteomes" id="UP001054252"/>
    </source>
</evidence>
<feature type="non-terminal residue" evidence="2">
    <location>
        <position position="61"/>
    </location>
</feature>
<accession>A0AAV5MSR5</accession>
<feature type="region of interest" description="Disordered" evidence="1">
    <location>
        <begin position="1"/>
        <end position="61"/>
    </location>
</feature>
<reference evidence="2 3" key="1">
    <citation type="journal article" date="2021" name="Commun. Biol.">
        <title>The genome of Shorea leprosula (Dipterocarpaceae) highlights the ecological relevance of drought in aseasonal tropical rainforests.</title>
        <authorList>
            <person name="Ng K.K.S."/>
            <person name="Kobayashi M.J."/>
            <person name="Fawcett J.A."/>
            <person name="Hatakeyama M."/>
            <person name="Paape T."/>
            <person name="Ng C.H."/>
            <person name="Ang C.C."/>
            <person name="Tnah L.H."/>
            <person name="Lee C.T."/>
            <person name="Nishiyama T."/>
            <person name="Sese J."/>
            <person name="O'Brien M.J."/>
            <person name="Copetti D."/>
            <person name="Mohd Noor M.I."/>
            <person name="Ong R.C."/>
            <person name="Putra M."/>
            <person name="Sireger I.Z."/>
            <person name="Indrioko S."/>
            <person name="Kosugi Y."/>
            <person name="Izuno A."/>
            <person name="Isagi Y."/>
            <person name="Lee S.L."/>
            <person name="Shimizu K.K."/>
        </authorList>
    </citation>
    <scope>NUCLEOTIDE SEQUENCE [LARGE SCALE GENOMIC DNA]</scope>
    <source>
        <strain evidence="2">214</strain>
    </source>
</reference>
<dbReference type="Proteomes" id="UP001054252">
    <property type="component" value="Unassembled WGS sequence"/>
</dbReference>
<comment type="caution">
    <text evidence="2">The sequence shown here is derived from an EMBL/GenBank/DDBJ whole genome shotgun (WGS) entry which is preliminary data.</text>
</comment>
<name>A0AAV5MSR5_9ROSI</name>
<gene>
    <name evidence="2" type="ORF">SLEP1_g59586</name>
</gene>
<protein>
    <submittedName>
        <fullName evidence="2">Uncharacterized protein</fullName>
    </submittedName>
</protein>
<dbReference type="EMBL" id="BPVZ01001023">
    <property type="protein sequence ID" value="GKV53036.1"/>
    <property type="molecule type" value="Genomic_DNA"/>
</dbReference>
<sequence>MDQGREQPQALMQQQPDTSRGKKRKQQQSAPDSHSPEIRQTIPDKLARKRECDKNYRDRKR</sequence>
<evidence type="ECO:0000313" key="2">
    <source>
        <dbReference type="EMBL" id="GKV53036.1"/>
    </source>
</evidence>
<evidence type="ECO:0000256" key="1">
    <source>
        <dbReference type="SAM" id="MobiDB-lite"/>
    </source>
</evidence>
<proteinExistence type="predicted"/>
<keyword evidence="3" id="KW-1185">Reference proteome</keyword>